<dbReference type="InterPro" id="IPR000120">
    <property type="entry name" value="Amidase"/>
</dbReference>
<dbReference type="EMBL" id="ACLN01000003">
    <property type="protein sequence ID" value="EEW52532.1"/>
    <property type="molecule type" value="Genomic_DNA"/>
</dbReference>
<dbReference type="PANTHER" id="PTHR11895:SF7">
    <property type="entry name" value="GLUTAMYL-TRNA(GLN) AMIDOTRANSFERASE SUBUNIT A, MITOCHONDRIAL"/>
    <property type="match status" value="1"/>
</dbReference>
<dbReference type="SUPFAM" id="SSF75304">
    <property type="entry name" value="Amidase signature (AS) enzymes"/>
    <property type="match status" value="1"/>
</dbReference>
<dbReference type="AlphaFoldDB" id="C8PAP3"/>
<dbReference type="RefSeq" id="WP_006729978.1">
    <property type="nucleotide sequence ID" value="NZ_AZET01000001.1"/>
</dbReference>
<dbReference type="Pfam" id="PF01425">
    <property type="entry name" value="Amidase"/>
    <property type="match status" value="1"/>
</dbReference>
<gene>
    <name evidence="3" type="primary">nylA</name>
    <name evidence="3" type="ORF">HMPREF0520_0163</name>
</gene>
<accession>C8PAP3</accession>
<keyword evidence="4" id="KW-1185">Reference proteome</keyword>
<keyword evidence="3" id="KW-0378">Hydrolase</keyword>
<dbReference type="PANTHER" id="PTHR11895">
    <property type="entry name" value="TRANSAMIDASE"/>
    <property type="match status" value="1"/>
</dbReference>
<dbReference type="OrthoDB" id="9811471at2"/>
<dbReference type="GO" id="GO:0019874">
    <property type="term" value="F:6-aminohexanoate-cyclic-dimer hydrolase activity"/>
    <property type="evidence" value="ECO:0007669"/>
    <property type="project" value="UniProtKB-EC"/>
</dbReference>
<evidence type="ECO:0000259" key="2">
    <source>
        <dbReference type="Pfam" id="PF01425"/>
    </source>
</evidence>
<dbReference type="HOGENOM" id="CLU_009600_0_4_9"/>
<organism evidence="3 4">
    <name type="scientific">Lactobacillus iners DSM 13335</name>
    <dbReference type="NCBI Taxonomy" id="525328"/>
    <lineage>
        <taxon>Bacteria</taxon>
        <taxon>Bacillati</taxon>
        <taxon>Bacillota</taxon>
        <taxon>Bacilli</taxon>
        <taxon>Lactobacillales</taxon>
        <taxon>Lactobacillaceae</taxon>
        <taxon>Lactobacillus</taxon>
    </lineage>
</organism>
<dbReference type="EC" id="3.5.2.12" evidence="3"/>
<feature type="domain" description="Amidase" evidence="2">
    <location>
        <begin position="24"/>
        <end position="477"/>
    </location>
</feature>
<dbReference type="InterPro" id="IPR036928">
    <property type="entry name" value="AS_sf"/>
</dbReference>
<dbReference type="PATRIC" id="fig|525328.13.peg.253"/>
<evidence type="ECO:0000313" key="3">
    <source>
        <dbReference type="EMBL" id="EEW52532.1"/>
    </source>
</evidence>
<proteinExistence type="inferred from homology"/>
<sequence length="496" mass="54777">MLFTEDATYYADLVKNKKISCLKLVEYAIDNAIKLQPILNCMTITWFDKALCQAKKMDRQLQYLTEDERQKLPPFYGVPTLLKDLTEFWEGTVTSNGCALMRDKVSSRTDAYVQKVLEMGFIPIGRSNVSEFGLKTVADSNAFGAVCLPQDITRNPGGSSGGAAAAVKAGIVPIAMGSDAGGSIRVPAGYTGLIGLKPSRGRIASGPGIYRGFNSLSTQFALAKSVRDVFTMLKNASVYSPYAMCSLPTIKEEKIQSLTKPLKIAYSVQSLSDEPTSSDAIKAIKSIVSYLKVMGHEVIEDAPAIDIVKLFHFYYITCLVETGRNLANFKDQSDRVLCKDLGDLAWLSYKIGPQISAYEYSGMLKDQDILIEQNAKFYQNYDLFLTPTTISVAPKQTECALPQTLKNLLSNLQSMSIREQRDVAIQAFDNTYRWTPFTQLMNLTGDPAISLPVYETINGLPIGVQISSLKGNEYRLLQVAKDFEEHGLLKTHIVSL</sequence>
<comment type="similarity">
    <text evidence="1">Belongs to the amidase family.</text>
</comment>
<comment type="caution">
    <text evidence="3">The sequence shown here is derived from an EMBL/GenBank/DDBJ whole genome shotgun (WGS) entry which is preliminary data.</text>
</comment>
<reference evidence="3 4" key="1">
    <citation type="submission" date="2009-09" db="EMBL/GenBank/DDBJ databases">
        <authorList>
            <person name="Qin X."/>
            <person name="Bachman B."/>
            <person name="Battles P."/>
            <person name="Bell A."/>
            <person name="Bess C."/>
            <person name="Bickham C."/>
            <person name="Chaboub L."/>
            <person name="Chen D."/>
            <person name="Coyle M."/>
            <person name="Deiros D.R."/>
            <person name="Dinh H."/>
            <person name="Forbes L."/>
            <person name="Fowler G."/>
            <person name="Francisco L."/>
            <person name="Fu Q."/>
            <person name="Gubbala S."/>
            <person name="Hale W."/>
            <person name="Han Y."/>
            <person name="Hemphill L."/>
            <person name="Highlander S.K."/>
            <person name="Hirani K."/>
            <person name="Hogues M."/>
            <person name="Jackson L."/>
            <person name="Jakkamsetti A."/>
            <person name="Javaid M."/>
            <person name="Jiang H."/>
            <person name="Korchina V."/>
            <person name="Kovar C."/>
            <person name="Lara F."/>
            <person name="Lee S."/>
            <person name="Mata R."/>
            <person name="Mathew T."/>
            <person name="Moen C."/>
            <person name="Morales K."/>
            <person name="Munidasa M."/>
            <person name="Nazareth L."/>
            <person name="Ngo R."/>
            <person name="Nguyen L."/>
            <person name="Okwuonu G."/>
            <person name="Ongeri F."/>
            <person name="Patil S."/>
            <person name="Petrosino J."/>
            <person name="Pham C."/>
            <person name="Pham P."/>
            <person name="Pu L.-L."/>
            <person name="Puazo M."/>
            <person name="Raj R."/>
            <person name="Reid J."/>
            <person name="Rouhana J."/>
            <person name="Saada N."/>
            <person name="Shang Y."/>
            <person name="Simmons D."/>
            <person name="Thornton R."/>
            <person name="Warren J."/>
            <person name="Weissenberger G."/>
            <person name="Zhang J."/>
            <person name="Zhang L."/>
            <person name="Zhou C."/>
            <person name="Zhu D."/>
            <person name="Muzny D."/>
            <person name="Worley K."/>
            <person name="Gibbs R."/>
        </authorList>
    </citation>
    <scope>NUCLEOTIDE SEQUENCE [LARGE SCALE GENOMIC DNA]</scope>
    <source>
        <strain evidence="3 4">DSM 13335</strain>
    </source>
</reference>
<protein>
    <submittedName>
        <fullName evidence="3">Amidase</fullName>
        <ecNumber evidence="3">3.5.2.12</ecNumber>
    </submittedName>
</protein>
<dbReference type="Proteomes" id="UP000004115">
    <property type="component" value="Unassembled WGS sequence"/>
</dbReference>
<dbReference type="Gene3D" id="3.90.1300.10">
    <property type="entry name" value="Amidase signature (AS) domain"/>
    <property type="match status" value="1"/>
</dbReference>
<evidence type="ECO:0000256" key="1">
    <source>
        <dbReference type="ARBA" id="ARBA00009199"/>
    </source>
</evidence>
<dbReference type="InterPro" id="IPR023631">
    <property type="entry name" value="Amidase_dom"/>
</dbReference>
<evidence type="ECO:0000313" key="4">
    <source>
        <dbReference type="Proteomes" id="UP000004115"/>
    </source>
</evidence>
<name>C8PAP3_9LACO</name>